<evidence type="ECO:0000313" key="3">
    <source>
        <dbReference type="EMBL" id="TXF88295.1"/>
    </source>
</evidence>
<dbReference type="Pfam" id="PF07676">
    <property type="entry name" value="PD40"/>
    <property type="match status" value="1"/>
</dbReference>
<proteinExistence type="inferred from homology"/>
<evidence type="ECO:0000256" key="2">
    <source>
        <dbReference type="SAM" id="SignalP"/>
    </source>
</evidence>
<keyword evidence="4" id="KW-1185">Reference proteome</keyword>
<dbReference type="OrthoDB" id="9799878at2"/>
<dbReference type="PANTHER" id="PTHR36842">
    <property type="entry name" value="PROTEIN TOLB HOMOLOG"/>
    <property type="match status" value="1"/>
</dbReference>
<dbReference type="InterPro" id="IPR011659">
    <property type="entry name" value="WD40"/>
</dbReference>
<dbReference type="Proteomes" id="UP000321907">
    <property type="component" value="Unassembled WGS sequence"/>
</dbReference>
<organism evidence="3 4">
    <name type="scientific">Neolewinella aurantiaca</name>
    <dbReference type="NCBI Taxonomy" id="2602767"/>
    <lineage>
        <taxon>Bacteria</taxon>
        <taxon>Pseudomonadati</taxon>
        <taxon>Bacteroidota</taxon>
        <taxon>Saprospiria</taxon>
        <taxon>Saprospirales</taxon>
        <taxon>Lewinellaceae</taxon>
        <taxon>Neolewinella</taxon>
    </lineage>
</organism>
<dbReference type="SUPFAM" id="SSF69304">
    <property type="entry name" value="Tricorn protease N-terminal domain"/>
    <property type="match status" value="1"/>
</dbReference>
<dbReference type="EMBL" id="VOXD01000024">
    <property type="protein sequence ID" value="TXF88295.1"/>
    <property type="molecule type" value="Genomic_DNA"/>
</dbReference>
<protein>
    <submittedName>
        <fullName evidence="3">Uncharacterized protein</fullName>
    </submittedName>
</protein>
<dbReference type="RefSeq" id="WP_147931583.1">
    <property type="nucleotide sequence ID" value="NZ_VOXD01000024.1"/>
</dbReference>
<evidence type="ECO:0000313" key="4">
    <source>
        <dbReference type="Proteomes" id="UP000321907"/>
    </source>
</evidence>
<comment type="caution">
    <text evidence="3">The sequence shown here is derived from an EMBL/GenBank/DDBJ whole genome shotgun (WGS) entry which is preliminary data.</text>
</comment>
<name>A0A5C7FFE4_9BACT</name>
<evidence type="ECO:0000256" key="1">
    <source>
        <dbReference type="ARBA" id="ARBA00009820"/>
    </source>
</evidence>
<gene>
    <name evidence="3" type="ORF">FUA23_15050</name>
</gene>
<feature type="chain" id="PRO_5022748848" evidence="2">
    <location>
        <begin position="20"/>
        <end position="944"/>
    </location>
</feature>
<dbReference type="Gene3D" id="2.120.10.30">
    <property type="entry name" value="TolB, C-terminal domain"/>
    <property type="match status" value="1"/>
</dbReference>
<keyword evidence="2" id="KW-0732">Signal</keyword>
<comment type="similarity">
    <text evidence="1">Belongs to the TolB family.</text>
</comment>
<sequence>MRPFLSLLLLTILSTCVSAQIGLHPPTIDFQQIRSDHARIIFPKGYETRAMRVASLIDELQANHTRSIGEKIFDVDLILQTATTEINGYVGLGPFRSEFYATPPQQLSFLSNTEWLDLLTIHEYRHVQQNSNERRGITKLFSWLQGENGWSVFSFLATPNWFSEGDAVVYETALSGAGRGRTPAFSATLRSLLDEDIIYPYAKSRNGSYRSLVPDHYRYGYSTLTYARERFGNDVWKSVLHDGAAYKGLIYPFGRALKKKTGYKPAALYKAALLDLKAKQDSALAARGPLVEGVAFGDASEEIRNYKFPAINDEGRVVALRTAFKHTPALVVVSAEGEKDEKLTSVGIQREPYVHVRGNLAVWMENRVNPRYTNERFSEIILYDMKSGRKKQLTEKGKYFSPSLSFDRRRIVAVEHAPLEGPPAIAVLESNTGAVAAKFKVDAQSVSFPRFSPDGKTVYFYDVGFDGVALRSLELETGKTRLLEERNHEPRDYLQVTGDGNLIMSSGRDGVDNVYLLEPETGQRRQLTNLRIGGAYPFLSPQGYLYYAEATPKGERLRRLALREENKSNSALRVVSNPAGPNIFERPAAFSAETENLTQNVVLKDYPVSDFNDKLGGVKLHSWSFNGSYVNPGFEVAAANALNTVGIGAGVYYNIDERRTSTGLNVDYGGWYPVLSLGVNSSGRTYNTLDAGRDTLILRGYDFNQQRFSLGARVPLTWIRGDFQSQLTPALSVGYVTTSDSELTEAPDGFSDLSFSVSGSYLHRTAYQQVQPRAGVAARLAYASVLSGTDGSRLLFQSSLYLPGLFPTHGFKLDFDVQAENSANTYSYPNAFNYARGYGRSINDRVVRIGANYQLPLAYPDFGIAGITYFQRIRLNAFYDYSRLAIEDVTLTRPDVSSVGGQLYFDNVWLNSALITVGVQVAYLPDAFPGQAKTDFRLLFSGGF</sequence>
<dbReference type="AlphaFoldDB" id="A0A5C7FFE4"/>
<reference evidence="3 4" key="1">
    <citation type="submission" date="2019-08" db="EMBL/GenBank/DDBJ databases">
        <title>Lewinella sp. strain SSH13 Genome sequencing and assembly.</title>
        <authorList>
            <person name="Kim I."/>
        </authorList>
    </citation>
    <scope>NUCLEOTIDE SEQUENCE [LARGE SCALE GENOMIC DNA]</scope>
    <source>
        <strain evidence="3 4">SSH13</strain>
    </source>
</reference>
<dbReference type="InterPro" id="IPR011042">
    <property type="entry name" value="6-blade_b-propeller_TolB-like"/>
</dbReference>
<accession>A0A5C7FFE4</accession>
<feature type="signal peptide" evidence="2">
    <location>
        <begin position="1"/>
        <end position="19"/>
    </location>
</feature>